<dbReference type="Gene3D" id="3.90.75.20">
    <property type="match status" value="1"/>
</dbReference>
<proteinExistence type="predicted"/>
<keyword evidence="2" id="KW-0255">Endonuclease</keyword>
<evidence type="ECO:0000259" key="1">
    <source>
        <dbReference type="SMART" id="SM00507"/>
    </source>
</evidence>
<dbReference type="GO" id="GO:0004519">
    <property type="term" value="F:endonuclease activity"/>
    <property type="evidence" value="ECO:0007669"/>
    <property type="project" value="UniProtKB-KW"/>
</dbReference>
<evidence type="ECO:0000313" key="2">
    <source>
        <dbReference type="EMBL" id="EMJ5134315.1"/>
    </source>
</evidence>
<dbReference type="EMBL" id="ABMABF030000006">
    <property type="protein sequence ID" value="EMJ5134315.1"/>
    <property type="molecule type" value="Genomic_DNA"/>
</dbReference>
<protein>
    <submittedName>
        <fullName evidence="2">HNH endonuclease</fullName>
    </submittedName>
</protein>
<comment type="caution">
    <text evidence="2">The sequence shown here is derived from an EMBL/GenBank/DDBJ whole genome shotgun (WGS) entry which is preliminary data.</text>
</comment>
<feature type="domain" description="HNH nuclease" evidence="1">
    <location>
        <begin position="35"/>
        <end position="85"/>
    </location>
</feature>
<accession>A0AAI9GIW9</accession>
<dbReference type="Pfam" id="PF13392">
    <property type="entry name" value="HNH_3"/>
    <property type="match status" value="1"/>
</dbReference>
<name>A0AAI9GIW9_PROST</name>
<keyword evidence="2" id="KW-0378">Hydrolase</keyword>
<dbReference type="SMART" id="SM00507">
    <property type="entry name" value="HNHc"/>
    <property type="match status" value="1"/>
</dbReference>
<sequence>MVRSNGTIQCFKGTVLSIFNNSSGYPCVRISDSETGKRFILRCHRAVAEAFIPNPDNKPEVNHIDGDKSNSDLSNLEWVTPKENRKHAWDIGLRNTSHLPNKIGEEKINAKLTDEKVIEMRKLRLSGMTFGSIASIYSVSKNTCINAIKGKTWAHVKPLPPMPEGE</sequence>
<dbReference type="SUPFAM" id="SSF54060">
    <property type="entry name" value="His-Me finger endonucleases"/>
    <property type="match status" value="1"/>
</dbReference>
<dbReference type="InterPro" id="IPR003615">
    <property type="entry name" value="HNH_nuc"/>
</dbReference>
<gene>
    <name evidence="2" type="ORF">RG298_002046</name>
</gene>
<keyword evidence="2" id="KW-0540">Nuclease</keyword>
<dbReference type="InterPro" id="IPR044925">
    <property type="entry name" value="His-Me_finger_sf"/>
</dbReference>
<dbReference type="AlphaFoldDB" id="A0AAI9GIW9"/>
<organism evidence="2">
    <name type="scientific">Providencia stuartii</name>
    <dbReference type="NCBI Taxonomy" id="588"/>
    <lineage>
        <taxon>Bacteria</taxon>
        <taxon>Pseudomonadati</taxon>
        <taxon>Pseudomonadota</taxon>
        <taxon>Gammaproteobacteria</taxon>
        <taxon>Enterobacterales</taxon>
        <taxon>Morganellaceae</taxon>
        <taxon>Providencia</taxon>
    </lineage>
</organism>
<reference evidence="2" key="1">
    <citation type="submission" date="2024-02" db="EMBL/GenBank/DDBJ databases">
        <authorList>
            <consortium name="Clinical and Environmental Microbiology Branch: Whole genome sequencing antimicrobial resistance pathogens in the healthcare setting"/>
        </authorList>
    </citation>
    <scope>NUCLEOTIDE SEQUENCE</scope>
    <source>
        <strain evidence="2">2021GO-0154</strain>
    </source>
</reference>